<dbReference type="RefSeq" id="WP_068378299.1">
    <property type="nucleotide sequence ID" value="NZ_LSNE01000007.1"/>
</dbReference>
<organism evidence="2 3">
    <name type="scientific">Paraglaciecola hydrolytica</name>
    <dbReference type="NCBI Taxonomy" id="1799789"/>
    <lineage>
        <taxon>Bacteria</taxon>
        <taxon>Pseudomonadati</taxon>
        <taxon>Pseudomonadota</taxon>
        <taxon>Gammaproteobacteria</taxon>
        <taxon>Alteromonadales</taxon>
        <taxon>Alteromonadaceae</taxon>
        <taxon>Paraglaciecola</taxon>
    </lineage>
</organism>
<evidence type="ECO:0000313" key="3">
    <source>
        <dbReference type="Proteomes" id="UP000070299"/>
    </source>
</evidence>
<protein>
    <recommendedName>
        <fullName evidence="4">Outer membrane protein beta-barrel domain-containing protein</fullName>
    </recommendedName>
</protein>
<comment type="caution">
    <text evidence="2">The sequence shown here is derived from an EMBL/GenBank/DDBJ whole genome shotgun (WGS) entry which is preliminary data.</text>
</comment>
<dbReference type="SUPFAM" id="SSF56925">
    <property type="entry name" value="OMPA-like"/>
    <property type="match status" value="1"/>
</dbReference>
<evidence type="ECO:0000256" key="1">
    <source>
        <dbReference type="SAM" id="SignalP"/>
    </source>
</evidence>
<keyword evidence="1" id="KW-0732">Signal</keyword>
<accession>A0A135ZZ04</accession>
<dbReference type="AlphaFoldDB" id="A0A135ZZ04"/>
<dbReference type="Proteomes" id="UP000070299">
    <property type="component" value="Unassembled WGS sequence"/>
</dbReference>
<gene>
    <name evidence="2" type="ORF">AX660_17715</name>
</gene>
<evidence type="ECO:0000313" key="2">
    <source>
        <dbReference type="EMBL" id="KXI28216.1"/>
    </source>
</evidence>
<keyword evidence="3" id="KW-1185">Reference proteome</keyword>
<sequence length="184" mass="20311">MLKIIQGTLLLPTLLLGAQVNAQEMNSAHEKNWSVGIGSYAFVVVNDEDSTNDDFNFSGFNLAAAYAFNNHFQIRATYFSLENDDFSNLDSKGYDLMAYGGVGFSEKGFRGYGGGGFFSDKWSFENENDTFSGFQLGGGLGYNWGPVALDFVLNLRQADKYEDYFYATGTYVAMSGALTVSYLF</sequence>
<evidence type="ECO:0008006" key="4">
    <source>
        <dbReference type="Google" id="ProtNLM"/>
    </source>
</evidence>
<name>A0A135ZZ04_9ALTE</name>
<feature type="chain" id="PRO_5007469410" description="Outer membrane protein beta-barrel domain-containing protein" evidence="1">
    <location>
        <begin position="23"/>
        <end position="184"/>
    </location>
</feature>
<dbReference type="EMBL" id="LSNE01000007">
    <property type="protein sequence ID" value="KXI28216.1"/>
    <property type="molecule type" value="Genomic_DNA"/>
</dbReference>
<dbReference type="OrthoDB" id="6371503at2"/>
<proteinExistence type="predicted"/>
<feature type="signal peptide" evidence="1">
    <location>
        <begin position="1"/>
        <end position="22"/>
    </location>
</feature>
<dbReference type="InterPro" id="IPR011250">
    <property type="entry name" value="OMP/PagP_B-barrel"/>
</dbReference>
<reference evidence="3" key="1">
    <citation type="submission" date="2016-02" db="EMBL/GenBank/DDBJ databases">
        <authorList>
            <person name="Schultz-Johansen M."/>
            <person name="Glaring M.A."/>
            <person name="Bech P.K."/>
            <person name="Stougaard P."/>
        </authorList>
    </citation>
    <scope>NUCLEOTIDE SEQUENCE [LARGE SCALE GENOMIC DNA]</scope>
    <source>
        <strain evidence="3">S66</strain>
    </source>
</reference>